<reference evidence="1" key="2">
    <citation type="journal article" date="2015" name="Fish Shellfish Immunol.">
        <title>Early steps in the European eel (Anguilla anguilla)-Vibrio vulnificus interaction in the gills: Role of the RtxA13 toxin.</title>
        <authorList>
            <person name="Callol A."/>
            <person name="Pajuelo D."/>
            <person name="Ebbesson L."/>
            <person name="Teles M."/>
            <person name="MacKenzie S."/>
            <person name="Amaro C."/>
        </authorList>
    </citation>
    <scope>NUCLEOTIDE SEQUENCE</scope>
</reference>
<reference evidence="1" key="1">
    <citation type="submission" date="2014-11" db="EMBL/GenBank/DDBJ databases">
        <authorList>
            <person name="Amaro Gonzalez C."/>
        </authorList>
    </citation>
    <scope>NUCLEOTIDE SEQUENCE</scope>
</reference>
<accession>A0A0E9QD22</accession>
<sequence>MSHLSHSNEFLFYCQMQCIILCYIIPLQTCYVHCKITSNNKIFSLSKYSCAHFRKIPTDFGSVKMFTNSI</sequence>
<name>A0A0E9QD22_ANGAN</name>
<organism evidence="1">
    <name type="scientific">Anguilla anguilla</name>
    <name type="common">European freshwater eel</name>
    <name type="synonym">Muraena anguilla</name>
    <dbReference type="NCBI Taxonomy" id="7936"/>
    <lineage>
        <taxon>Eukaryota</taxon>
        <taxon>Metazoa</taxon>
        <taxon>Chordata</taxon>
        <taxon>Craniata</taxon>
        <taxon>Vertebrata</taxon>
        <taxon>Euteleostomi</taxon>
        <taxon>Actinopterygii</taxon>
        <taxon>Neopterygii</taxon>
        <taxon>Teleostei</taxon>
        <taxon>Anguilliformes</taxon>
        <taxon>Anguillidae</taxon>
        <taxon>Anguilla</taxon>
    </lineage>
</organism>
<evidence type="ECO:0000313" key="1">
    <source>
        <dbReference type="EMBL" id="JAH14397.1"/>
    </source>
</evidence>
<dbReference type="AlphaFoldDB" id="A0A0E9QD22"/>
<protein>
    <submittedName>
        <fullName evidence="1">Uncharacterized protein</fullName>
    </submittedName>
</protein>
<dbReference type="EMBL" id="GBXM01094180">
    <property type="protein sequence ID" value="JAH14397.1"/>
    <property type="molecule type" value="Transcribed_RNA"/>
</dbReference>
<proteinExistence type="predicted"/>